<evidence type="ECO:0000313" key="2">
    <source>
        <dbReference type="EMBL" id="KAK1579654.1"/>
    </source>
</evidence>
<organism evidence="2 3">
    <name type="scientific">Colletotrichum navitas</name>
    <dbReference type="NCBI Taxonomy" id="681940"/>
    <lineage>
        <taxon>Eukaryota</taxon>
        <taxon>Fungi</taxon>
        <taxon>Dikarya</taxon>
        <taxon>Ascomycota</taxon>
        <taxon>Pezizomycotina</taxon>
        <taxon>Sordariomycetes</taxon>
        <taxon>Hypocreomycetidae</taxon>
        <taxon>Glomerellales</taxon>
        <taxon>Glomerellaceae</taxon>
        <taxon>Colletotrichum</taxon>
        <taxon>Colletotrichum graminicola species complex</taxon>
    </lineage>
</organism>
<keyword evidence="3" id="KW-1185">Reference proteome</keyword>
<evidence type="ECO:0000256" key="1">
    <source>
        <dbReference type="SAM" id="MobiDB-lite"/>
    </source>
</evidence>
<dbReference type="RefSeq" id="XP_060410762.1">
    <property type="nucleotide sequence ID" value="XM_060561460.1"/>
</dbReference>
<gene>
    <name evidence="2" type="ORF">LY79DRAFT_592694</name>
</gene>
<sequence length="180" mass="20993">MPIGGMSSESSRSSDSMPEVCAENDWDNSPAGLARKQCRGLYELWDKRDSKYEDIRLQFAHNRYRTRQYYEGQILLAQRKYEQGVGCCTLRLFFSRFLRRELKNIGEKEQNAMNVLLKGETIERVAVTSKFSDREENYIIQCRTRWAKKYPATPFWYDEQEELSTSGDYDGSSVSAQSFA</sequence>
<dbReference type="AlphaFoldDB" id="A0AAD8V2E7"/>
<evidence type="ECO:0000313" key="3">
    <source>
        <dbReference type="Proteomes" id="UP001230504"/>
    </source>
</evidence>
<comment type="caution">
    <text evidence="2">The sequence shown here is derived from an EMBL/GenBank/DDBJ whole genome shotgun (WGS) entry which is preliminary data.</text>
</comment>
<dbReference type="Proteomes" id="UP001230504">
    <property type="component" value="Unassembled WGS sequence"/>
</dbReference>
<feature type="region of interest" description="Disordered" evidence="1">
    <location>
        <begin position="1"/>
        <end position="25"/>
    </location>
</feature>
<accession>A0AAD8V2E7</accession>
<dbReference type="GeneID" id="85445700"/>
<feature type="compositionally biased region" description="Low complexity" evidence="1">
    <location>
        <begin position="7"/>
        <end position="16"/>
    </location>
</feature>
<proteinExistence type="predicted"/>
<reference evidence="2" key="1">
    <citation type="submission" date="2021-06" db="EMBL/GenBank/DDBJ databases">
        <title>Comparative genomics, transcriptomics and evolutionary studies reveal genomic signatures of adaptation to plant cell wall in hemibiotrophic fungi.</title>
        <authorList>
            <consortium name="DOE Joint Genome Institute"/>
            <person name="Baroncelli R."/>
            <person name="Diaz J.F."/>
            <person name="Benocci T."/>
            <person name="Peng M."/>
            <person name="Battaglia E."/>
            <person name="Haridas S."/>
            <person name="Andreopoulos W."/>
            <person name="Labutti K."/>
            <person name="Pangilinan J."/>
            <person name="Floch G.L."/>
            <person name="Makela M.R."/>
            <person name="Henrissat B."/>
            <person name="Grigoriev I.V."/>
            <person name="Crouch J.A."/>
            <person name="De Vries R.P."/>
            <person name="Sukno S.A."/>
            <person name="Thon M.R."/>
        </authorList>
    </citation>
    <scope>NUCLEOTIDE SEQUENCE</scope>
    <source>
        <strain evidence="2">CBS 125086</strain>
    </source>
</reference>
<dbReference type="EMBL" id="JAHLJV010000063">
    <property type="protein sequence ID" value="KAK1579654.1"/>
    <property type="molecule type" value="Genomic_DNA"/>
</dbReference>
<name>A0AAD8V2E7_9PEZI</name>
<protein>
    <submittedName>
        <fullName evidence="2">Uncharacterized protein</fullName>
    </submittedName>
</protein>